<accession>A0A1H3RV36</accession>
<dbReference type="RefSeq" id="WP_019598372.1">
    <property type="nucleotide sequence ID" value="NZ_FNQC01000009.1"/>
</dbReference>
<dbReference type="EMBL" id="FNQC01000009">
    <property type="protein sequence ID" value="SDZ29168.1"/>
    <property type="molecule type" value="Genomic_DNA"/>
</dbReference>
<keyword evidence="2" id="KW-0460">Magnesium</keyword>
<dbReference type="Proteomes" id="UP000199663">
    <property type="component" value="Unassembled WGS sequence"/>
</dbReference>
<evidence type="ECO:0000256" key="2">
    <source>
        <dbReference type="ARBA" id="ARBA00022842"/>
    </source>
</evidence>
<sequence length="356" mass="40681">MQNTTLEVQANMEVEETEIRDTTLRILITGPESSRSFAEKLKDGVNEFEFFPLDDESRDEDAPFIFKYLKPAIDLAKEGNFNVIIGVDELQQKIGLAIKKADSDSFTIMNAHQVAAILLSGWLAAAEKGKLVCLKSIHVSDMIEQMVMLSKNECHNLVIPIGKFRDEIKKVQSDLNDEVLVAFNVDQEVFHSEKDLEEIVKSLILLETSQREKGETLLELLVDLYSEYGFYKEKTISVDYYSASQKAHLLAIMDIGRKTPKILEERFPISRIIDYLKGKSVNLLTQKKHEFTNNTANILRIESPNNFTITFSPTDNKMYNYVSMKGNISSKARYADEDKHLDKEILRVIQMINKII</sequence>
<proteinExistence type="predicted"/>
<protein>
    <submittedName>
        <fullName evidence="4">Uncharacterized protein</fullName>
    </submittedName>
</protein>
<reference evidence="4 5" key="1">
    <citation type="submission" date="2016-10" db="EMBL/GenBank/DDBJ databases">
        <authorList>
            <person name="Varghese N."/>
            <person name="Submissions S."/>
        </authorList>
    </citation>
    <scope>NUCLEOTIDE SEQUENCE [LARGE SCALE GENOMIC DNA]</scope>
    <source>
        <strain evidence="4 5">DSM 17997</strain>
    </source>
</reference>
<evidence type="ECO:0000256" key="3">
    <source>
        <dbReference type="ARBA" id="ARBA00023235"/>
    </source>
</evidence>
<keyword evidence="3" id="KW-0413">Isomerase</keyword>
<gene>
    <name evidence="4" type="ORF">SAMN05444412_109120</name>
</gene>
<dbReference type="PANTHER" id="PTHR45745:SF1">
    <property type="entry name" value="PHOSPHOGLUCOMUTASE 2B-RELATED"/>
    <property type="match status" value="1"/>
</dbReference>
<keyword evidence="5" id="KW-1185">Reference proteome</keyword>
<keyword evidence="1" id="KW-0479">Metal-binding</keyword>
<evidence type="ECO:0000256" key="1">
    <source>
        <dbReference type="ARBA" id="ARBA00022723"/>
    </source>
</evidence>
<dbReference type="PANTHER" id="PTHR45745">
    <property type="entry name" value="PHOSPHOMANNOMUTASE 45A"/>
    <property type="match status" value="1"/>
</dbReference>
<comment type="caution">
    <text evidence="4">The sequence shown here is derived from an EMBL/GenBank/DDBJ whole genome shotgun (WGS) entry which is preliminary data.</text>
</comment>
<evidence type="ECO:0000313" key="5">
    <source>
        <dbReference type="Proteomes" id="UP000199663"/>
    </source>
</evidence>
<name>A0A1H3RV36_9BACT</name>
<organism evidence="4 5">
    <name type="scientific">Rhodonellum ikkaensis</name>
    <dbReference type="NCBI Taxonomy" id="336829"/>
    <lineage>
        <taxon>Bacteria</taxon>
        <taxon>Pseudomonadati</taxon>
        <taxon>Bacteroidota</taxon>
        <taxon>Cytophagia</taxon>
        <taxon>Cytophagales</taxon>
        <taxon>Cytophagaceae</taxon>
        <taxon>Rhodonellum</taxon>
    </lineage>
</organism>
<evidence type="ECO:0000313" key="4">
    <source>
        <dbReference type="EMBL" id="SDZ29168.1"/>
    </source>
</evidence>